<accession>A0A7S2ULN5</accession>
<feature type="coiled-coil region" evidence="1">
    <location>
        <begin position="223"/>
        <end position="274"/>
    </location>
</feature>
<evidence type="ECO:0000313" key="3">
    <source>
        <dbReference type="EMBL" id="CAD9823681.1"/>
    </source>
</evidence>
<keyword evidence="2" id="KW-0732">Signal</keyword>
<feature type="signal peptide" evidence="2">
    <location>
        <begin position="1"/>
        <end position="24"/>
    </location>
</feature>
<sequence>MRSNMISLARLLPLLVASAPLCSSFAPSNPSIAFSRAQISTLQSAASGETDHQNNHVTILEDDLHVISMERVRKATGSALVALTLSFFAITAPSVNAADSANIVSVSAYAGPSITIASANKSNNKSPSKDDATIQYMEQETRLAEKEAKEDAKKARVEKSREAFFDYDAKMAAQQEARIEAAEQKTLQEAKTDKELAQKLRVREQRAEQEAALATTPAEKAMKQKEIKKLLKLEQLAERNEKKAERAERIFLAEEEQEQKILKQKTDAARAEDKKFEAVEKEYKRVAELAKEDELELSLAKRMRK</sequence>
<feature type="chain" id="PRO_5031275859" description="Meiosis-specific nuclear structural protein 1" evidence="2">
    <location>
        <begin position="25"/>
        <end position="305"/>
    </location>
</feature>
<protein>
    <recommendedName>
        <fullName evidence="4">Meiosis-specific nuclear structural protein 1</fullName>
    </recommendedName>
</protein>
<dbReference type="AlphaFoldDB" id="A0A7S2ULN5"/>
<name>A0A7S2ULN5_9STRA</name>
<organism evidence="3">
    <name type="scientific">Attheya septentrionalis</name>
    <dbReference type="NCBI Taxonomy" id="420275"/>
    <lineage>
        <taxon>Eukaryota</taxon>
        <taxon>Sar</taxon>
        <taxon>Stramenopiles</taxon>
        <taxon>Ochrophyta</taxon>
        <taxon>Bacillariophyta</taxon>
        <taxon>Coscinodiscophyceae</taxon>
        <taxon>Chaetocerotophycidae</taxon>
        <taxon>Chaetocerotales</taxon>
        <taxon>Attheyaceae</taxon>
        <taxon>Attheya</taxon>
    </lineage>
</organism>
<feature type="coiled-coil region" evidence="1">
    <location>
        <begin position="129"/>
        <end position="163"/>
    </location>
</feature>
<gene>
    <name evidence="3" type="ORF">ASEP1449_LOCUS15515</name>
</gene>
<keyword evidence="1" id="KW-0175">Coiled coil</keyword>
<dbReference type="EMBL" id="HBHQ01022922">
    <property type="protein sequence ID" value="CAD9823681.1"/>
    <property type="molecule type" value="Transcribed_RNA"/>
</dbReference>
<evidence type="ECO:0008006" key="4">
    <source>
        <dbReference type="Google" id="ProtNLM"/>
    </source>
</evidence>
<proteinExistence type="predicted"/>
<evidence type="ECO:0000256" key="1">
    <source>
        <dbReference type="SAM" id="Coils"/>
    </source>
</evidence>
<reference evidence="3" key="1">
    <citation type="submission" date="2021-01" db="EMBL/GenBank/DDBJ databases">
        <authorList>
            <person name="Corre E."/>
            <person name="Pelletier E."/>
            <person name="Niang G."/>
            <person name="Scheremetjew M."/>
            <person name="Finn R."/>
            <person name="Kale V."/>
            <person name="Holt S."/>
            <person name="Cochrane G."/>
            <person name="Meng A."/>
            <person name="Brown T."/>
            <person name="Cohen L."/>
        </authorList>
    </citation>
    <scope>NUCLEOTIDE SEQUENCE</scope>
    <source>
        <strain evidence="3">CCMP2084</strain>
    </source>
</reference>
<evidence type="ECO:0000256" key="2">
    <source>
        <dbReference type="SAM" id="SignalP"/>
    </source>
</evidence>